<dbReference type="SUPFAM" id="SSF47240">
    <property type="entry name" value="Ferritin-like"/>
    <property type="match status" value="1"/>
</dbReference>
<dbReference type="Gene3D" id="1.20.1260.10">
    <property type="match status" value="1"/>
</dbReference>
<organism evidence="1">
    <name type="scientific">uncultured Caudovirales phage</name>
    <dbReference type="NCBI Taxonomy" id="2100421"/>
    <lineage>
        <taxon>Viruses</taxon>
        <taxon>Duplodnaviria</taxon>
        <taxon>Heunggongvirae</taxon>
        <taxon>Uroviricota</taxon>
        <taxon>Caudoviricetes</taxon>
        <taxon>Peduoviridae</taxon>
        <taxon>Maltschvirus</taxon>
        <taxon>Maltschvirus maltsch</taxon>
    </lineage>
</organism>
<dbReference type="EMBL" id="LR796899">
    <property type="protein sequence ID" value="CAB4173086.1"/>
    <property type="molecule type" value="Genomic_DNA"/>
</dbReference>
<evidence type="ECO:0000313" key="1">
    <source>
        <dbReference type="EMBL" id="CAB4173086.1"/>
    </source>
</evidence>
<dbReference type="InterPro" id="IPR009078">
    <property type="entry name" value="Ferritin-like_SF"/>
</dbReference>
<dbReference type="InterPro" id="IPR043876">
    <property type="entry name" value="DUF5856"/>
</dbReference>
<dbReference type="InterPro" id="IPR012347">
    <property type="entry name" value="Ferritin-like"/>
</dbReference>
<gene>
    <name evidence="1" type="ORF">UFOVP953_29</name>
</gene>
<reference evidence="1" key="1">
    <citation type="submission" date="2020-05" db="EMBL/GenBank/DDBJ databases">
        <authorList>
            <person name="Chiriac C."/>
            <person name="Salcher M."/>
            <person name="Ghai R."/>
            <person name="Kavagutti S V."/>
        </authorList>
    </citation>
    <scope>NUCLEOTIDE SEQUENCE</scope>
</reference>
<sequence>MDKDVADFVLVLLHSGTNAHLMHLAAEGPGSYAKHQALGEYYKEIIETTDQFAEAYQGKYGRIKGYGEDYHVATDAMQYMTAMKDFVGEARELLPQDSELQNIVDEIADLINTTLYKLTLS</sequence>
<proteinExistence type="predicted"/>
<accession>A0A6J5PSQ4</accession>
<protein>
    <submittedName>
        <fullName evidence="1">Uncharacterized protein</fullName>
    </submittedName>
</protein>
<dbReference type="Pfam" id="PF19174">
    <property type="entry name" value="DUF5856"/>
    <property type="match status" value="1"/>
</dbReference>
<name>A0A6J5PSQ4_9CAUD</name>